<keyword evidence="3" id="KW-1185">Reference proteome</keyword>
<comment type="caution">
    <text evidence="2">The sequence shown here is derived from an EMBL/GenBank/DDBJ whole genome shotgun (WGS) entry which is preliminary data.</text>
</comment>
<dbReference type="PANTHER" id="PTHR46832:SF1">
    <property type="entry name" value="5'-METHYLTHIOADENOSINE_S-ADENOSYLHOMOCYSTEINE NUCLEOSIDASE"/>
    <property type="match status" value="1"/>
</dbReference>
<evidence type="ECO:0000313" key="2">
    <source>
        <dbReference type="EMBL" id="NAW51575.1"/>
    </source>
</evidence>
<proteinExistence type="predicted"/>
<dbReference type="RefSeq" id="WP_166519853.1">
    <property type="nucleotide sequence ID" value="NZ_JAAABJ010000557.1"/>
</dbReference>
<gene>
    <name evidence="2" type="ORF">GNY06_09340</name>
</gene>
<dbReference type="InterPro" id="IPR035994">
    <property type="entry name" value="Nucleoside_phosphorylase_sf"/>
</dbReference>
<dbReference type="SUPFAM" id="SSF53167">
    <property type="entry name" value="Purine and uridine phosphorylases"/>
    <property type="match status" value="1"/>
</dbReference>
<dbReference type="GO" id="GO:0009116">
    <property type="term" value="P:nucleoside metabolic process"/>
    <property type="evidence" value="ECO:0007669"/>
    <property type="project" value="InterPro"/>
</dbReference>
<sequence length="196" mass="21740">MKEVIINAKRYKRPVLVFAMRQEAGAYFEGFNRIFTGVGKINASYSLMKYLINHQPDLIINLGTAGSFSFKKGAVVCCTSFIQRDMDASPLGISKYKTPFSTDKLVLKYGMVLKGLPQGVCGTGDHFENAHTTNLYSIVDMEAYALALIAKRENIPFLCLKYISDGADAKALEDWTREINKASESLLEALSTSIED</sequence>
<dbReference type="GO" id="GO:0005829">
    <property type="term" value="C:cytosol"/>
    <property type="evidence" value="ECO:0007669"/>
    <property type="project" value="TreeGrafter"/>
</dbReference>
<accession>A0A845PV94</accession>
<protein>
    <submittedName>
        <fullName evidence="2">Nucleosidase</fullName>
    </submittedName>
</protein>
<reference evidence="2 3" key="1">
    <citation type="submission" date="2019-11" db="EMBL/GenBank/DDBJ databases">
        <title>Characterization of Elizabethkingia argenteiflava sp. nov., isolated from inner surface of Soybean Pods.</title>
        <authorList>
            <person name="Mo S."/>
        </authorList>
    </citation>
    <scope>NUCLEOTIDE SEQUENCE [LARGE SCALE GENOMIC DNA]</scope>
    <source>
        <strain evidence="2 3">YB22</strain>
    </source>
</reference>
<evidence type="ECO:0000313" key="3">
    <source>
        <dbReference type="Proteomes" id="UP000553459"/>
    </source>
</evidence>
<dbReference type="Proteomes" id="UP000553459">
    <property type="component" value="Unassembled WGS sequence"/>
</dbReference>
<dbReference type="GO" id="GO:0008782">
    <property type="term" value="F:adenosylhomocysteine nucleosidase activity"/>
    <property type="evidence" value="ECO:0007669"/>
    <property type="project" value="TreeGrafter"/>
</dbReference>
<dbReference type="InterPro" id="IPR000845">
    <property type="entry name" value="Nucleoside_phosphorylase_d"/>
</dbReference>
<evidence type="ECO:0000259" key="1">
    <source>
        <dbReference type="Pfam" id="PF01048"/>
    </source>
</evidence>
<dbReference type="Gene3D" id="3.40.50.1580">
    <property type="entry name" value="Nucleoside phosphorylase domain"/>
    <property type="match status" value="1"/>
</dbReference>
<dbReference type="PANTHER" id="PTHR46832">
    <property type="entry name" value="5'-METHYLTHIOADENOSINE/S-ADENOSYLHOMOCYSTEINE NUCLEOSIDASE"/>
    <property type="match status" value="1"/>
</dbReference>
<dbReference type="Pfam" id="PF01048">
    <property type="entry name" value="PNP_UDP_1"/>
    <property type="match status" value="1"/>
</dbReference>
<dbReference type="GO" id="GO:0019284">
    <property type="term" value="P:L-methionine salvage from S-adenosylmethionine"/>
    <property type="evidence" value="ECO:0007669"/>
    <property type="project" value="TreeGrafter"/>
</dbReference>
<name>A0A845PV94_9FLAO</name>
<dbReference type="AlphaFoldDB" id="A0A845PV94"/>
<dbReference type="EMBL" id="JAAABJ010000557">
    <property type="protein sequence ID" value="NAW51575.1"/>
    <property type="molecule type" value="Genomic_DNA"/>
</dbReference>
<organism evidence="2 3">
    <name type="scientific">Elizabethkingia argenteiflava</name>
    <dbReference type="NCBI Taxonomy" id="2681556"/>
    <lineage>
        <taxon>Bacteria</taxon>
        <taxon>Pseudomonadati</taxon>
        <taxon>Bacteroidota</taxon>
        <taxon>Flavobacteriia</taxon>
        <taxon>Flavobacteriales</taxon>
        <taxon>Weeksellaceae</taxon>
        <taxon>Elizabethkingia</taxon>
    </lineage>
</organism>
<dbReference type="GO" id="GO:0008930">
    <property type="term" value="F:methylthioadenosine nucleosidase activity"/>
    <property type="evidence" value="ECO:0007669"/>
    <property type="project" value="TreeGrafter"/>
</dbReference>
<feature type="domain" description="Nucleoside phosphorylase" evidence="1">
    <location>
        <begin position="36"/>
        <end position="192"/>
    </location>
</feature>